<protein>
    <recommendedName>
        <fullName evidence="7">Ternary complex factor MIP1 leucine-zipper domain-containing protein</fullName>
    </recommendedName>
</protein>
<feature type="coiled-coil region" evidence="1">
    <location>
        <begin position="119"/>
        <end position="192"/>
    </location>
</feature>
<evidence type="ECO:0008006" key="7">
    <source>
        <dbReference type="Google" id="ProtNLM"/>
    </source>
</evidence>
<dbReference type="PANTHER" id="PTHR46248">
    <property type="entry name" value="EXPRESSED PROTEIN"/>
    <property type="match status" value="1"/>
</dbReference>
<evidence type="ECO:0000256" key="2">
    <source>
        <dbReference type="SAM" id="MobiDB-lite"/>
    </source>
</evidence>
<feature type="region of interest" description="Disordered" evidence="2">
    <location>
        <begin position="57"/>
        <end position="107"/>
    </location>
</feature>
<gene>
    <name evidence="5" type="ORF">M5K25_023154</name>
</gene>
<comment type="caution">
    <text evidence="5">The sequence shown here is derived from an EMBL/GenBank/DDBJ whole genome shotgun (WGS) entry which is preliminary data.</text>
</comment>
<dbReference type="InterPro" id="IPR025757">
    <property type="entry name" value="MIP1_Leuzipper"/>
</dbReference>
<dbReference type="Pfam" id="PF04784">
    <property type="entry name" value="DUF547"/>
    <property type="match status" value="1"/>
</dbReference>
<feature type="domain" description="Ternary complex factor MIP1 leucine-zipper" evidence="4">
    <location>
        <begin position="116"/>
        <end position="196"/>
    </location>
</feature>
<name>A0ABD0U7K6_DENTH</name>
<feature type="compositionally biased region" description="Polar residues" evidence="2">
    <location>
        <begin position="66"/>
        <end position="84"/>
    </location>
</feature>
<dbReference type="Proteomes" id="UP001552299">
    <property type="component" value="Unassembled WGS sequence"/>
</dbReference>
<feature type="domain" description="DUF547" evidence="3">
    <location>
        <begin position="444"/>
        <end position="573"/>
    </location>
</feature>
<evidence type="ECO:0000259" key="4">
    <source>
        <dbReference type="Pfam" id="PF14389"/>
    </source>
</evidence>
<proteinExistence type="predicted"/>
<evidence type="ECO:0000256" key="1">
    <source>
        <dbReference type="SAM" id="Coils"/>
    </source>
</evidence>
<feature type="compositionally biased region" description="Basic and acidic residues" evidence="2">
    <location>
        <begin position="316"/>
        <end position="326"/>
    </location>
</feature>
<organism evidence="5 6">
    <name type="scientific">Dendrobium thyrsiflorum</name>
    <name type="common">Pinecone-like raceme dendrobium</name>
    <name type="synonym">Orchid</name>
    <dbReference type="NCBI Taxonomy" id="117978"/>
    <lineage>
        <taxon>Eukaryota</taxon>
        <taxon>Viridiplantae</taxon>
        <taxon>Streptophyta</taxon>
        <taxon>Embryophyta</taxon>
        <taxon>Tracheophyta</taxon>
        <taxon>Spermatophyta</taxon>
        <taxon>Magnoliopsida</taxon>
        <taxon>Liliopsida</taxon>
        <taxon>Asparagales</taxon>
        <taxon>Orchidaceae</taxon>
        <taxon>Epidendroideae</taxon>
        <taxon>Malaxideae</taxon>
        <taxon>Dendrobiinae</taxon>
        <taxon>Dendrobium</taxon>
    </lineage>
</organism>
<feature type="compositionally biased region" description="Polar residues" evidence="2">
    <location>
        <begin position="288"/>
        <end position="300"/>
    </location>
</feature>
<feature type="region of interest" description="Disordered" evidence="2">
    <location>
        <begin position="277"/>
        <end position="341"/>
    </location>
</feature>
<feature type="compositionally biased region" description="Basic and acidic residues" evidence="2">
    <location>
        <begin position="85"/>
        <end position="102"/>
    </location>
</feature>
<keyword evidence="1" id="KW-0175">Coiled coil</keyword>
<accession>A0ABD0U7K6</accession>
<dbReference type="Pfam" id="PF14389">
    <property type="entry name" value="Lzipper-MIP1"/>
    <property type="match status" value="1"/>
</dbReference>
<keyword evidence="6" id="KW-1185">Reference proteome</keyword>
<sequence length="652" mass="73443">MVEVKTHLASKTLKAVMLVPGVGYHLPHQAKRSRGAGQGGGEEMNSGVWTVEQTMKAAPKHDKHTMGSSISISSHADNESNSDQKASEMEERKSEASDRCELKNSYNGPKRSMWRRERKLALLQDVDKLRKKLKHEENVHRALERAFTRPLGALPRLPPFLPSQTLELLAEVAVLEEEVVKLEAQVLNFRQGLYQEAIYISSTKINMENGVDICHVGFPSQNAKNSEQYKAPSLLTDSNPSISSNSPSMRWSSDGYLKLSSSSRFTNGKQVPKKLNSSFAEDHRGKENQSSINTAKNAKQSFMKKASGSRILDSQPECHETDKERQAPSIQGSSNEKECEDISDANKLSEEILRCLLSIFAQINIPAQNEMCRSVSGTSGTSKDVNFQDPYGICTEFGWRDIGPYKHLHFVDSSSIDTNLISEFAILSQKLKLLLGKLASAFISELTQQQKLAFWINVYNSCMMNAFLENGIPTTPEMVIALMPKAIVNVGGHFFSAMIIEHFILRLPYYWKHTSPKRLKGEETTRWSMFGLDWPEPLVTFALSCGSWSSPAVRVYTASQVEQQLEDSKRDYLQAAIGVSMPSRLAIPKLLDWYLVDFAKDMESLMDWICLQLPTELRNDAVQCLEMGRRSEIPQPIQVLPYEFKFRYLLEP</sequence>
<reference evidence="5 6" key="1">
    <citation type="journal article" date="2024" name="Plant Biotechnol. J.">
        <title>Dendrobium thyrsiflorum genome and its molecular insights into genes involved in important horticultural traits.</title>
        <authorList>
            <person name="Chen B."/>
            <person name="Wang J.Y."/>
            <person name="Zheng P.J."/>
            <person name="Li K.L."/>
            <person name="Liang Y.M."/>
            <person name="Chen X.F."/>
            <person name="Zhang C."/>
            <person name="Zhao X."/>
            <person name="He X."/>
            <person name="Zhang G.Q."/>
            <person name="Liu Z.J."/>
            <person name="Xu Q."/>
        </authorList>
    </citation>
    <scope>NUCLEOTIDE SEQUENCE [LARGE SCALE GENOMIC DNA]</scope>
    <source>
        <strain evidence="5">GZMU011</strain>
    </source>
</reference>
<evidence type="ECO:0000313" key="6">
    <source>
        <dbReference type="Proteomes" id="UP001552299"/>
    </source>
</evidence>
<dbReference type="AlphaFoldDB" id="A0ABD0U7K6"/>
<dbReference type="InterPro" id="IPR006869">
    <property type="entry name" value="DUF547"/>
</dbReference>
<dbReference type="PANTHER" id="PTHR46248:SF9">
    <property type="entry name" value="EXPRESSED PROTEIN"/>
    <property type="match status" value="1"/>
</dbReference>
<evidence type="ECO:0000313" key="5">
    <source>
        <dbReference type="EMBL" id="KAL0908649.1"/>
    </source>
</evidence>
<evidence type="ECO:0000259" key="3">
    <source>
        <dbReference type="Pfam" id="PF04784"/>
    </source>
</evidence>
<dbReference type="EMBL" id="JANQDX010000017">
    <property type="protein sequence ID" value="KAL0908649.1"/>
    <property type="molecule type" value="Genomic_DNA"/>
</dbReference>